<reference evidence="2 3" key="1">
    <citation type="submission" date="2021-02" db="EMBL/GenBank/DDBJ databases">
        <title>Plant Genome Project.</title>
        <authorList>
            <person name="Zhang R.-G."/>
        </authorList>
    </citation>
    <scope>NUCLEOTIDE SEQUENCE [LARGE SCALE GENOMIC DNA]</scope>
    <source>
        <tissue evidence="2">Leaves</tissue>
    </source>
</reference>
<organism evidence="2 3">
    <name type="scientific">Xanthoceras sorbifolium</name>
    <dbReference type="NCBI Taxonomy" id="99658"/>
    <lineage>
        <taxon>Eukaryota</taxon>
        <taxon>Viridiplantae</taxon>
        <taxon>Streptophyta</taxon>
        <taxon>Embryophyta</taxon>
        <taxon>Tracheophyta</taxon>
        <taxon>Spermatophyta</taxon>
        <taxon>Magnoliopsida</taxon>
        <taxon>eudicotyledons</taxon>
        <taxon>Gunneridae</taxon>
        <taxon>Pentapetalae</taxon>
        <taxon>rosids</taxon>
        <taxon>malvids</taxon>
        <taxon>Sapindales</taxon>
        <taxon>Sapindaceae</taxon>
        <taxon>Xanthoceroideae</taxon>
        <taxon>Xanthoceras</taxon>
    </lineage>
</organism>
<keyword evidence="3" id="KW-1185">Reference proteome</keyword>
<name>A0ABQ8H3T6_9ROSI</name>
<dbReference type="PANTHER" id="PTHR35763">
    <property type="entry name" value="COMPLEX 1 LYR-LIKE PROTEIN"/>
    <property type="match status" value="1"/>
</dbReference>
<sequence length="104" mass="12186">MLFSCYSFEMSSKTLQAAKVYRQLLKAVKKHIGKEDYKIHFSEYVMQEFRNNSKLLDPASIQQKIKLAHDYTFLLNSVHHHKAGPSLSVTYYSPTTLLWIDQMK</sequence>
<dbReference type="Proteomes" id="UP000827721">
    <property type="component" value="Unassembled WGS sequence"/>
</dbReference>
<accession>A0ABQ8H3T6</accession>
<feature type="domain" description="Complex 1 LYR protein" evidence="1">
    <location>
        <begin position="16"/>
        <end position="71"/>
    </location>
</feature>
<protein>
    <recommendedName>
        <fullName evidence="1">Complex 1 LYR protein domain-containing protein</fullName>
    </recommendedName>
</protein>
<proteinExistence type="predicted"/>
<dbReference type="EMBL" id="JAFEMO010000014">
    <property type="protein sequence ID" value="KAH7547956.1"/>
    <property type="molecule type" value="Genomic_DNA"/>
</dbReference>
<gene>
    <name evidence="2" type="ORF">JRO89_XS14G0044200</name>
</gene>
<evidence type="ECO:0000313" key="2">
    <source>
        <dbReference type="EMBL" id="KAH7547956.1"/>
    </source>
</evidence>
<dbReference type="InterPro" id="IPR008011">
    <property type="entry name" value="Complex1_LYR_dom"/>
</dbReference>
<evidence type="ECO:0000259" key="1">
    <source>
        <dbReference type="Pfam" id="PF05347"/>
    </source>
</evidence>
<evidence type="ECO:0000313" key="3">
    <source>
        <dbReference type="Proteomes" id="UP000827721"/>
    </source>
</evidence>
<dbReference type="PANTHER" id="PTHR35763:SF1">
    <property type="entry name" value="OS11G0133900 PROTEIN"/>
    <property type="match status" value="1"/>
</dbReference>
<dbReference type="Pfam" id="PF05347">
    <property type="entry name" value="Complex1_LYR"/>
    <property type="match status" value="1"/>
</dbReference>
<comment type="caution">
    <text evidence="2">The sequence shown here is derived from an EMBL/GenBank/DDBJ whole genome shotgun (WGS) entry which is preliminary data.</text>
</comment>